<evidence type="ECO:0000313" key="8">
    <source>
        <dbReference type="Proteomes" id="UP000053433"/>
    </source>
</evidence>
<reference evidence="4 9" key="4">
    <citation type="submission" date="2019-08" db="EMBL/GenBank/DDBJ databases">
        <title>In-depth cultivation of the pig gut microbiome towards novel bacterial diversity and tailored functional studies.</title>
        <authorList>
            <person name="Wylensek D."/>
            <person name="Hitch T.C.A."/>
            <person name="Clavel T."/>
        </authorList>
    </citation>
    <scope>NUCLEOTIDE SEQUENCE [LARGE SCALE GENOMIC DNA]</scope>
    <source>
        <strain evidence="4 9">WCA3-601-WT-6J</strain>
    </source>
</reference>
<organism evidence="2 7">
    <name type="scientific">Ruthenibacterium lactatiformans</name>
    <dbReference type="NCBI Taxonomy" id="1550024"/>
    <lineage>
        <taxon>Bacteria</taxon>
        <taxon>Bacillati</taxon>
        <taxon>Bacillota</taxon>
        <taxon>Clostridia</taxon>
        <taxon>Eubacteriales</taxon>
        <taxon>Oscillospiraceae</taxon>
        <taxon>Ruthenibacterium</taxon>
    </lineage>
</organism>
<evidence type="ECO:0000313" key="3">
    <source>
        <dbReference type="EMBL" id="KUE75038.1"/>
    </source>
</evidence>
<feature type="signal peptide" evidence="1">
    <location>
        <begin position="1"/>
        <end position="29"/>
    </location>
</feature>
<evidence type="ECO:0000313" key="9">
    <source>
        <dbReference type="Proteomes" id="UP000431913"/>
    </source>
</evidence>
<dbReference type="EMBL" id="JXXK01000036">
    <property type="protein sequence ID" value="KJF38606.1"/>
    <property type="molecule type" value="Genomic_DNA"/>
</dbReference>
<dbReference type="EMBL" id="WMZR01000025">
    <property type="protein sequence ID" value="MTS52869.1"/>
    <property type="molecule type" value="Genomic_DNA"/>
</dbReference>
<keyword evidence="1" id="KW-0732">Signal</keyword>
<dbReference type="Proteomes" id="UP000032483">
    <property type="component" value="Unassembled WGS sequence"/>
</dbReference>
<keyword evidence="7" id="KW-1185">Reference proteome</keyword>
<reference evidence="3 8" key="2">
    <citation type="submission" date="2015-10" db="EMBL/GenBank/DDBJ databases">
        <title>A novel member of the family Ruminococcaceae isolated from human faeces.</title>
        <authorList>
            <person name="Shkoporov A.N."/>
            <person name="Chaplin A.V."/>
            <person name="Motuzova O.V."/>
            <person name="Kafarskaia L.I."/>
            <person name="Efimov B.A."/>
        </authorList>
    </citation>
    <scope>NUCLEOTIDE SEQUENCE [LARGE SCALE GENOMIC DNA]</scope>
    <source>
        <strain evidence="3 8">668</strain>
    </source>
</reference>
<accession>A0A0W7TMK4</accession>
<feature type="chain" id="PRO_5038291010" evidence="1">
    <location>
        <begin position="30"/>
        <end position="136"/>
    </location>
</feature>
<dbReference type="AlphaFoldDB" id="A0A0D8IWE7"/>
<dbReference type="EMBL" id="VUNJ01000023">
    <property type="protein sequence ID" value="MST93289.1"/>
    <property type="molecule type" value="Genomic_DNA"/>
</dbReference>
<reference evidence="10 11" key="3">
    <citation type="journal article" date="2019" name="Nat. Med.">
        <title>A library of human gut bacterial isolates paired with longitudinal multiomics data enables mechanistic microbiome research.</title>
        <authorList>
            <person name="Poyet M."/>
            <person name="Groussin M."/>
            <person name="Gibbons S.M."/>
            <person name="Avila-Pacheco J."/>
            <person name="Jiang X."/>
            <person name="Kearney S.M."/>
            <person name="Perrotta A.R."/>
            <person name="Berdy B."/>
            <person name="Zhao S."/>
            <person name="Lieberman T.D."/>
            <person name="Swanson P.K."/>
            <person name="Smith M."/>
            <person name="Roesemann S."/>
            <person name="Alexander J.E."/>
            <person name="Rich S.A."/>
            <person name="Livny J."/>
            <person name="Vlamakis H."/>
            <person name="Clish C."/>
            <person name="Bullock K."/>
            <person name="Deik A."/>
            <person name="Scott J."/>
            <person name="Pierce K.A."/>
            <person name="Xavier R.J."/>
            <person name="Alm E.J."/>
        </authorList>
    </citation>
    <scope>NUCLEOTIDE SEQUENCE [LARGE SCALE GENOMIC DNA]</scope>
    <source>
        <strain evidence="5 11">BIOML-A4</strain>
        <strain evidence="6 10">BIOML-A7</strain>
    </source>
</reference>
<dbReference type="Proteomes" id="UP000472755">
    <property type="component" value="Unassembled WGS sequence"/>
</dbReference>
<dbReference type="GeneID" id="42858271"/>
<proteinExistence type="predicted"/>
<evidence type="ECO:0000313" key="7">
    <source>
        <dbReference type="Proteomes" id="UP000032483"/>
    </source>
</evidence>
<dbReference type="Proteomes" id="UP000431913">
    <property type="component" value="Unassembled WGS sequence"/>
</dbReference>
<dbReference type="Proteomes" id="UP000449193">
    <property type="component" value="Unassembled WGS sequence"/>
</dbReference>
<comment type="caution">
    <text evidence="2">The sequence shown here is derived from an EMBL/GenBank/DDBJ whole genome shotgun (WGS) entry which is preliminary data.</text>
</comment>
<dbReference type="EMBL" id="LMUA01000031">
    <property type="protein sequence ID" value="KUE75038.1"/>
    <property type="molecule type" value="Genomic_DNA"/>
</dbReference>
<evidence type="ECO:0000313" key="6">
    <source>
        <dbReference type="EMBL" id="MTS52869.1"/>
    </source>
</evidence>
<gene>
    <name evidence="3" type="ORF">ASJ35_15835</name>
    <name evidence="4" type="ORF">FYJ76_15355</name>
    <name evidence="6" type="ORF">GMD52_15190</name>
    <name evidence="5" type="ORF">GMD59_14115</name>
    <name evidence="2" type="ORF">TQ39_17155</name>
</gene>
<dbReference type="EMBL" id="WMZU01000026">
    <property type="protein sequence ID" value="MTS28414.1"/>
    <property type="molecule type" value="Genomic_DNA"/>
</dbReference>
<evidence type="ECO:0000313" key="5">
    <source>
        <dbReference type="EMBL" id="MTS28414.1"/>
    </source>
</evidence>
<evidence type="ECO:0000313" key="2">
    <source>
        <dbReference type="EMBL" id="KJF38606.1"/>
    </source>
</evidence>
<protein>
    <submittedName>
        <fullName evidence="2">Uncharacterized protein</fullName>
    </submittedName>
</protein>
<accession>A0A0D8IWE7</accession>
<evidence type="ECO:0000313" key="11">
    <source>
        <dbReference type="Proteomes" id="UP000472755"/>
    </source>
</evidence>
<reference evidence="2" key="1">
    <citation type="submission" date="2015-02" db="EMBL/GenBank/DDBJ databases">
        <title>A novel member of the family Ruminococcaceae isolated from human feces.</title>
        <authorList>
            <person name="Shkoporov A.N."/>
            <person name="Chaplin A.V."/>
            <person name="Motuzova O.V."/>
            <person name="Kafarskaia L.I."/>
            <person name="Khokhlova E.V."/>
            <person name="Efimov B.A."/>
        </authorList>
    </citation>
    <scope>NUCLEOTIDE SEQUENCE [LARGE SCALE GENOMIC DNA]</scope>
    <source>
        <strain evidence="2">585-1</strain>
    </source>
</reference>
<dbReference type="RefSeq" id="WP_009323417.1">
    <property type="nucleotide sequence ID" value="NZ_CAOJUJ010000041.1"/>
</dbReference>
<evidence type="ECO:0000313" key="4">
    <source>
        <dbReference type="EMBL" id="MST93289.1"/>
    </source>
</evidence>
<evidence type="ECO:0000256" key="1">
    <source>
        <dbReference type="SAM" id="SignalP"/>
    </source>
</evidence>
<sequence length="136" mass="14806">MTRSRRLYFLLGLAVLLLCAAAAAPRARALWAQLPSGEWIEAADCAARREAPAPGRDALHVRAGMRPARGCTGTVVAELRRPRADGGWEVEASFRGGVRLDARLPGTPAEGCRLRVVFRAWRGSELMEERVLESAV</sequence>
<evidence type="ECO:0000313" key="10">
    <source>
        <dbReference type="Proteomes" id="UP000449193"/>
    </source>
</evidence>
<name>A0A0D8IWE7_9FIRM</name>
<dbReference type="Proteomes" id="UP000053433">
    <property type="component" value="Unassembled WGS sequence"/>
</dbReference>